<dbReference type="PROSITE" id="PS50090">
    <property type="entry name" value="MYB_LIKE"/>
    <property type="match status" value="2"/>
</dbReference>
<dbReference type="CDD" id="cd00167">
    <property type="entry name" value="SANT"/>
    <property type="match status" value="2"/>
</dbReference>
<dbReference type="Proteomes" id="UP000011087">
    <property type="component" value="Unassembled WGS sequence"/>
</dbReference>
<accession>A0A0C3SNJ6</accession>
<dbReference type="EnsemblProtists" id="EKX33234">
    <property type="protein sequence ID" value="EKX33234"/>
    <property type="gene ID" value="GUITHDRAFT_81648"/>
</dbReference>
<feature type="region of interest" description="Disordered" evidence="3">
    <location>
        <begin position="97"/>
        <end position="136"/>
    </location>
</feature>
<name>A0A0C3SNJ6_GUITC</name>
<evidence type="ECO:0000256" key="1">
    <source>
        <dbReference type="ARBA" id="ARBA00022737"/>
    </source>
</evidence>
<dbReference type="FunFam" id="1.10.10.60:FF:000010">
    <property type="entry name" value="Transcriptional activator Myb isoform A"/>
    <property type="match status" value="1"/>
</dbReference>
<sequence>MWTREEDQMIIEHVQRHGTKSWSLLAGSIPGRTGKQMRERWHNQLDPNIRKDPWTTEEDQRLLMAYQRYGSRWAEISKLFPGRTDNSIKNRWYGNVRKGTRSLEKQQGQGESMPSYSAADGTVIYGSGPVPGDAMS</sequence>
<dbReference type="PANTHER" id="PTHR45614:SF25">
    <property type="entry name" value="MYB PROTEIN"/>
    <property type="match status" value="1"/>
</dbReference>
<feature type="domain" description="HTH myb-type" evidence="5">
    <location>
        <begin position="1"/>
        <end position="45"/>
    </location>
</feature>
<evidence type="ECO:0000256" key="3">
    <source>
        <dbReference type="SAM" id="MobiDB-lite"/>
    </source>
</evidence>
<evidence type="ECO:0000259" key="4">
    <source>
        <dbReference type="PROSITE" id="PS50090"/>
    </source>
</evidence>
<dbReference type="GO" id="GO:0000978">
    <property type="term" value="F:RNA polymerase II cis-regulatory region sequence-specific DNA binding"/>
    <property type="evidence" value="ECO:0007669"/>
    <property type="project" value="TreeGrafter"/>
</dbReference>
<dbReference type="GO" id="GO:0000981">
    <property type="term" value="F:DNA-binding transcription factor activity, RNA polymerase II-specific"/>
    <property type="evidence" value="ECO:0007669"/>
    <property type="project" value="TreeGrafter"/>
</dbReference>
<reference evidence="6" key="3">
    <citation type="submission" date="2015-06" db="UniProtKB">
        <authorList>
            <consortium name="EnsemblProtists"/>
        </authorList>
    </citation>
    <scope>IDENTIFICATION</scope>
</reference>
<keyword evidence="7" id="KW-1185">Reference proteome</keyword>
<proteinExistence type="predicted"/>
<reference evidence="7" key="2">
    <citation type="submission" date="2012-11" db="EMBL/GenBank/DDBJ databases">
        <authorList>
            <person name="Kuo A."/>
            <person name="Curtis B.A."/>
            <person name="Tanifuji G."/>
            <person name="Burki F."/>
            <person name="Gruber A."/>
            <person name="Irimia M."/>
            <person name="Maruyama S."/>
            <person name="Arias M.C."/>
            <person name="Ball S.G."/>
            <person name="Gile G.H."/>
            <person name="Hirakawa Y."/>
            <person name="Hopkins J.F."/>
            <person name="Rensing S.A."/>
            <person name="Schmutz J."/>
            <person name="Symeonidi A."/>
            <person name="Elias M."/>
            <person name="Eveleigh R.J."/>
            <person name="Herman E.K."/>
            <person name="Klute M.J."/>
            <person name="Nakayama T."/>
            <person name="Obornik M."/>
            <person name="Reyes-Prieto A."/>
            <person name="Armbrust E.V."/>
            <person name="Aves S.J."/>
            <person name="Beiko R.G."/>
            <person name="Coutinho P."/>
            <person name="Dacks J.B."/>
            <person name="Durnford D.G."/>
            <person name="Fast N.M."/>
            <person name="Green B.R."/>
            <person name="Grisdale C."/>
            <person name="Hempe F."/>
            <person name="Henrissat B."/>
            <person name="Hoppner M.P."/>
            <person name="Ishida K.-I."/>
            <person name="Kim E."/>
            <person name="Koreny L."/>
            <person name="Kroth P.G."/>
            <person name="Liu Y."/>
            <person name="Malik S.-B."/>
            <person name="Maier U.G."/>
            <person name="McRose D."/>
            <person name="Mock T."/>
            <person name="Neilson J.A."/>
            <person name="Onodera N.T."/>
            <person name="Poole A.M."/>
            <person name="Pritham E.J."/>
            <person name="Richards T.A."/>
            <person name="Rocap G."/>
            <person name="Roy S.W."/>
            <person name="Sarai C."/>
            <person name="Schaack S."/>
            <person name="Shirato S."/>
            <person name="Slamovits C.H."/>
            <person name="Spencer D.F."/>
            <person name="Suzuki S."/>
            <person name="Worden A.Z."/>
            <person name="Zauner S."/>
            <person name="Barry K."/>
            <person name="Bell C."/>
            <person name="Bharti A.K."/>
            <person name="Crow J.A."/>
            <person name="Grimwood J."/>
            <person name="Kramer R."/>
            <person name="Lindquist E."/>
            <person name="Lucas S."/>
            <person name="Salamov A."/>
            <person name="McFadden G.I."/>
            <person name="Lane C.E."/>
            <person name="Keeling P.J."/>
            <person name="Gray M.W."/>
            <person name="Grigoriev I.V."/>
            <person name="Archibald J.M."/>
        </authorList>
    </citation>
    <scope>NUCLEOTIDE SEQUENCE</scope>
    <source>
        <strain evidence="7">CCMP2712</strain>
    </source>
</reference>
<reference evidence="7" key="1">
    <citation type="journal article" date="2012" name="Nature">
        <title>Algal genomes reveal evolutionary mosaicism and the fate of nucleomorphs.</title>
        <authorList>
            <consortium name="DOE Joint Genome Institute"/>
            <person name="Curtis B.A."/>
            <person name="Tanifuji G."/>
            <person name="Burki F."/>
            <person name="Gruber A."/>
            <person name="Irimia M."/>
            <person name="Maruyama S."/>
            <person name="Arias M.C."/>
            <person name="Ball S.G."/>
            <person name="Gile G.H."/>
            <person name="Hirakawa Y."/>
            <person name="Hopkins J.F."/>
            <person name="Kuo A."/>
            <person name="Rensing S.A."/>
            <person name="Schmutz J."/>
            <person name="Symeonidi A."/>
            <person name="Elias M."/>
            <person name="Eveleigh R.J."/>
            <person name="Herman E.K."/>
            <person name="Klute M.J."/>
            <person name="Nakayama T."/>
            <person name="Obornik M."/>
            <person name="Reyes-Prieto A."/>
            <person name="Armbrust E.V."/>
            <person name="Aves S.J."/>
            <person name="Beiko R.G."/>
            <person name="Coutinho P."/>
            <person name="Dacks J.B."/>
            <person name="Durnford D.G."/>
            <person name="Fast N.M."/>
            <person name="Green B.R."/>
            <person name="Grisdale C.J."/>
            <person name="Hempel F."/>
            <person name="Henrissat B."/>
            <person name="Hoppner M.P."/>
            <person name="Ishida K."/>
            <person name="Kim E."/>
            <person name="Koreny L."/>
            <person name="Kroth P.G."/>
            <person name="Liu Y."/>
            <person name="Malik S.B."/>
            <person name="Maier U.G."/>
            <person name="McRose D."/>
            <person name="Mock T."/>
            <person name="Neilson J.A."/>
            <person name="Onodera N.T."/>
            <person name="Poole A.M."/>
            <person name="Pritham E.J."/>
            <person name="Richards T.A."/>
            <person name="Rocap G."/>
            <person name="Roy S.W."/>
            <person name="Sarai C."/>
            <person name="Schaack S."/>
            <person name="Shirato S."/>
            <person name="Slamovits C.H."/>
            <person name="Spencer D.F."/>
            <person name="Suzuki S."/>
            <person name="Worden A.Z."/>
            <person name="Zauner S."/>
            <person name="Barry K."/>
            <person name="Bell C."/>
            <person name="Bharti A.K."/>
            <person name="Crow J.A."/>
            <person name="Grimwood J."/>
            <person name="Kramer R."/>
            <person name="Lindquist E."/>
            <person name="Lucas S."/>
            <person name="Salamov A."/>
            <person name="McFadden G.I."/>
            <person name="Lane C.E."/>
            <person name="Keeling P.J."/>
            <person name="Gray M.W."/>
            <person name="Grigoriev I.V."/>
            <person name="Archibald J.M."/>
        </authorList>
    </citation>
    <scope>NUCLEOTIDE SEQUENCE</scope>
    <source>
        <strain evidence="7">CCMP2712</strain>
    </source>
</reference>
<dbReference type="AlphaFoldDB" id="A0A0C3SNJ6"/>
<dbReference type="InterPro" id="IPR050560">
    <property type="entry name" value="MYB_TF"/>
</dbReference>
<evidence type="ECO:0000313" key="6">
    <source>
        <dbReference type="EnsemblProtists" id="EKX33234"/>
    </source>
</evidence>
<feature type="compositionally biased region" description="Polar residues" evidence="3">
    <location>
        <begin position="105"/>
        <end position="115"/>
    </location>
</feature>
<dbReference type="InterPro" id="IPR017930">
    <property type="entry name" value="Myb_dom"/>
</dbReference>
<dbReference type="InterPro" id="IPR001005">
    <property type="entry name" value="SANT/Myb"/>
</dbReference>
<dbReference type="PROSITE" id="PS51294">
    <property type="entry name" value="HTH_MYB"/>
    <property type="match status" value="2"/>
</dbReference>
<evidence type="ECO:0000313" key="7">
    <source>
        <dbReference type="Proteomes" id="UP000011087"/>
    </source>
</evidence>
<protein>
    <submittedName>
        <fullName evidence="6">Uncharacterized protein</fullName>
    </submittedName>
</protein>
<dbReference type="Pfam" id="PF00249">
    <property type="entry name" value="Myb_DNA-binding"/>
    <property type="match status" value="2"/>
</dbReference>
<feature type="domain" description="Myb-like" evidence="4">
    <location>
        <begin position="46"/>
        <end position="96"/>
    </location>
</feature>
<dbReference type="PANTHER" id="PTHR45614">
    <property type="entry name" value="MYB PROTEIN-RELATED"/>
    <property type="match status" value="1"/>
</dbReference>
<dbReference type="OMA" id="MRERWHN"/>
<feature type="domain" description="Myb-like" evidence="4">
    <location>
        <begin position="1"/>
        <end position="45"/>
    </location>
</feature>
<evidence type="ECO:0000256" key="2">
    <source>
        <dbReference type="ARBA" id="ARBA00023125"/>
    </source>
</evidence>
<feature type="domain" description="HTH myb-type" evidence="5">
    <location>
        <begin position="46"/>
        <end position="100"/>
    </location>
</feature>
<keyword evidence="1" id="KW-0677">Repeat</keyword>
<evidence type="ECO:0000259" key="5">
    <source>
        <dbReference type="PROSITE" id="PS51294"/>
    </source>
</evidence>
<dbReference type="SUPFAM" id="SSF46689">
    <property type="entry name" value="Homeodomain-like"/>
    <property type="match status" value="1"/>
</dbReference>
<dbReference type="SMART" id="SM00717">
    <property type="entry name" value="SANT"/>
    <property type="match status" value="2"/>
</dbReference>
<dbReference type="GO" id="GO:0005634">
    <property type="term" value="C:nucleus"/>
    <property type="evidence" value="ECO:0007669"/>
    <property type="project" value="TreeGrafter"/>
</dbReference>
<dbReference type="InterPro" id="IPR009057">
    <property type="entry name" value="Homeodomain-like_sf"/>
</dbReference>
<keyword evidence="2" id="KW-0238">DNA-binding</keyword>
<dbReference type="Gene3D" id="1.10.10.60">
    <property type="entry name" value="Homeodomain-like"/>
    <property type="match status" value="2"/>
</dbReference>
<organism evidence="6 7">
    <name type="scientific">Guillardia theta (strain CCMP2712)</name>
    <name type="common">Cryptophyte</name>
    <dbReference type="NCBI Taxonomy" id="905079"/>
    <lineage>
        <taxon>Eukaryota</taxon>
        <taxon>Cryptophyceae</taxon>
        <taxon>Pyrenomonadales</taxon>
        <taxon>Geminigeraceae</taxon>
        <taxon>Guillardia</taxon>
    </lineage>
</organism>